<dbReference type="NCBIfam" id="TIGR01644">
    <property type="entry name" value="phage_P2_V"/>
    <property type="match status" value="1"/>
</dbReference>
<keyword evidence="3" id="KW-1185">Reference proteome</keyword>
<dbReference type="Proteomes" id="UP001162802">
    <property type="component" value="Unassembled WGS sequence"/>
</dbReference>
<evidence type="ECO:0000313" key="2">
    <source>
        <dbReference type="EMBL" id="MCJ1959639.1"/>
    </source>
</evidence>
<dbReference type="EMBL" id="JALHAT010000003">
    <property type="protein sequence ID" value="MCJ1959639.1"/>
    <property type="molecule type" value="Genomic_DNA"/>
</dbReference>
<dbReference type="Pfam" id="PF04717">
    <property type="entry name" value="Phage_base_V"/>
    <property type="match status" value="1"/>
</dbReference>
<sequence length="184" mass="18763">MRTPEDTPTDPDALLRYARIVRVDTAGGRVTVELDEGVISPPLRWLAPRMGDTKAWCPPSVGEQVLLLCPAGEIGAGIVLGGVVSNANPAPVASALPLLTFKDGAVLSYDPDSHELAFTLPAGATTRLISDGGIALTGPVAITGALEVSEDITAQGDVTAGNVSLQGHRHGQVATGQAQSGLPA</sequence>
<dbReference type="InterPro" id="IPR013046">
    <property type="entry name" value="GpV/Gp45"/>
</dbReference>
<reference evidence="2" key="1">
    <citation type="submission" date="2022-03" db="EMBL/GenBank/DDBJ databases">
        <title>Identification of a novel bacterium isolated from mangrove sediments.</title>
        <authorList>
            <person name="Pan X."/>
        </authorList>
    </citation>
    <scope>NUCLEOTIDE SEQUENCE</scope>
    <source>
        <strain evidence="2">B2637</strain>
    </source>
</reference>
<dbReference type="Gene3D" id="6.20.150.10">
    <property type="match status" value="1"/>
</dbReference>
<dbReference type="RefSeq" id="WP_243796877.1">
    <property type="nucleotide sequence ID" value="NZ_JALHAT010000003.1"/>
</dbReference>
<accession>A0ABT0A901</accession>
<organism evidence="2 3">
    <name type="scientific">Novosphingobium mangrovi</name>
    <name type="common">ex Hu et al. 2023</name>
    <dbReference type="NCBI Taxonomy" id="2930094"/>
    <lineage>
        <taxon>Bacteria</taxon>
        <taxon>Pseudomonadati</taxon>
        <taxon>Pseudomonadota</taxon>
        <taxon>Alphaproteobacteria</taxon>
        <taxon>Sphingomonadales</taxon>
        <taxon>Sphingomonadaceae</taxon>
        <taxon>Novosphingobium</taxon>
    </lineage>
</organism>
<feature type="domain" description="Gp5/Type VI secretion system Vgr protein OB-fold" evidence="1">
    <location>
        <begin position="21"/>
        <end position="83"/>
    </location>
</feature>
<proteinExistence type="predicted"/>
<dbReference type="Gene3D" id="2.40.50.230">
    <property type="entry name" value="Gp5 N-terminal domain"/>
    <property type="match status" value="1"/>
</dbReference>
<name>A0ABT0A901_9SPHN</name>
<evidence type="ECO:0000259" key="1">
    <source>
        <dbReference type="Pfam" id="PF04717"/>
    </source>
</evidence>
<dbReference type="InterPro" id="IPR006531">
    <property type="entry name" value="Gp5/Vgr_OB"/>
</dbReference>
<comment type="caution">
    <text evidence="2">The sequence shown here is derived from an EMBL/GenBank/DDBJ whole genome shotgun (WGS) entry which is preliminary data.</text>
</comment>
<evidence type="ECO:0000313" key="3">
    <source>
        <dbReference type="Proteomes" id="UP001162802"/>
    </source>
</evidence>
<gene>
    <name evidence="2" type="ORF">MTR65_02950</name>
</gene>
<protein>
    <submittedName>
        <fullName evidence="2">Phage baseplate assembly protein V</fullName>
    </submittedName>
</protein>
<dbReference type="InterPro" id="IPR037026">
    <property type="entry name" value="Vgr_OB-fold_dom_sf"/>
</dbReference>